<dbReference type="PANTHER" id="PTHR30093:SF2">
    <property type="entry name" value="TYPE II SECRETION SYSTEM PROTEIN H"/>
    <property type="match status" value="1"/>
</dbReference>
<evidence type="ECO:0000259" key="3">
    <source>
        <dbReference type="Pfam" id="PF07596"/>
    </source>
</evidence>
<dbReference type="InterPro" id="IPR012902">
    <property type="entry name" value="N_methyl_site"/>
</dbReference>
<feature type="domain" description="DUF1559" evidence="3">
    <location>
        <begin position="38"/>
        <end position="326"/>
    </location>
</feature>
<sequence length="345" mass="36563">MVGLPPNSRTRSGFTLVELLVVIAIIGVLIALLLPAVQQAREAARRMRCTNNLKQIGLAIHNFHDTYSGLPPCVTGAKGMTLWAVLLPYLEQGNIADQLDMEASSYKRSNFTDVAGGISAEFEAATVSNNSVLKAAVIEGYLCPTRRSAGNGFTSNGYVAGDYAIIMAGTGEKWRMWVDPTSTKQRQGLRVARTTSNANVSGSGTDPNAGWRPRDTFAWLRDGTSNTVLIGEKHITPVELGTAGSQYHKLNGRDGWPYWNAAAGPSSYGEYWIAGSVDAPGGIAPSPQWGEEELADDVSALGSWHPGTCNFVFGDGSVKGIAATVNADILLALGYAGDGEAVTLP</sequence>
<feature type="region of interest" description="Disordered" evidence="1">
    <location>
        <begin position="185"/>
        <end position="213"/>
    </location>
</feature>
<evidence type="ECO:0000313" key="5">
    <source>
        <dbReference type="Proteomes" id="UP000004358"/>
    </source>
</evidence>
<accession>A3ZQ04</accession>
<dbReference type="Pfam" id="PF07963">
    <property type="entry name" value="N_methyl"/>
    <property type="match status" value="1"/>
</dbReference>
<dbReference type="InterPro" id="IPR011453">
    <property type="entry name" value="DUF1559"/>
</dbReference>
<dbReference type="Pfam" id="PF07596">
    <property type="entry name" value="SBP_bac_10"/>
    <property type="match status" value="1"/>
</dbReference>
<dbReference type="Proteomes" id="UP000004358">
    <property type="component" value="Unassembled WGS sequence"/>
</dbReference>
<dbReference type="NCBIfam" id="TIGR02532">
    <property type="entry name" value="IV_pilin_GFxxxE"/>
    <property type="match status" value="1"/>
</dbReference>
<comment type="caution">
    <text evidence="4">The sequence shown here is derived from an EMBL/GenBank/DDBJ whole genome shotgun (WGS) entry which is preliminary data.</text>
</comment>
<dbReference type="SUPFAM" id="SSF54523">
    <property type="entry name" value="Pili subunits"/>
    <property type="match status" value="1"/>
</dbReference>
<dbReference type="EMBL" id="AANZ01000005">
    <property type="protein sequence ID" value="EAQ81277.1"/>
    <property type="molecule type" value="Genomic_DNA"/>
</dbReference>
<dbReference type="NCBIfam" id="TIGR04294">
    <property type="entry name" value="pre_pil_HX9DG"/>
    <property type="match status" value="1"/>
</dbReference>
<evidence type="ECO:0000256" key="1">
    <source>
        <dbReference type="SAM" id="MobiDB-lite"/>
    </source>
</evidence>
<feature type="transmembrane region" description="Helical" evidence="2">
    <location>
        <begin position="12"/>
        <end position="37"/>
    </location>
</feature>
<proteinExistence type="predicted"/>
<protein>
    <recommendedName>
        <fullName evidence="3">DUF1559 domain-containing protein</fullName>
    </recommendedName>
</protein>
<evidence type="ECO:0000256" key="2">
    <source>
        <dbReference type="SAM" id="Phobius"/>
    </source>
</evidence>
<dbReference type="PROSITE" id="PS00409">
    <property type="entry name" value="PROKAR_NTER_METHYL"/>
    <property type="match status" value="1"/>
</dbReference>
<dbReference type="eggNOG" id="COG2165">
    <property type="taxonomic scope" value="Bacteria"/>
</dbReference>
<gene>
    <name evidence="4" type="ORF">DSM3645_22836</name>
</gene>
<keyword evidence="2" id="KW-1133">Transmembrane helix</keyword>
<reference evidence="4 5" key="1">
    <citation type="submission" date="2006-02" db="EMBL/GenBank/DDBJ databases">
        <authorList>
            <person name="Amann R."/>
            <person name="Ferriera S."/>
            <person name="Johnson J."/>
            <person name="Kravitz S."/>
            <person name="Halpern A."/>
            <person name="Remington K."/>
            <person name="Beeson K."/>
            <person name="Tran B."/>
            <person name="Rogers Y.-H."/>
            <person name="Friedman R."/>
            <person name="Venter J.C."/>
        </authorList>
    </citation>
    <scope>NUCLEOTIDE SEQUENCE [LARGE SCALE GENOMIC DNA]</scope>
    <source>
        <strain evidence="4 5">DSM 3645</strain>
    </source>
</reference>
<keyword evidence="2" id="KW-0472">Membrane</keyword>
<feature type="compositionally biased region" description="Polar residues" evidence="1">
    <location>
        <begin position="193"/>
        <end position="206"/>
    </location>
</feature>
<organism evidence="4 5">
    <name type="scientific">Blastopirellula marina DSM 3645</name>
    <dbReference type="NCBI Taxonomy" id="314230"/>
    <lineage>
        <taxon>Bacteria</taxon>
        <taxon>Pseudomonadati</taxon>
        <taxon>Planctomycetota</taxon>
        <taxon>Planctomycetia</taxon>
        <taxon>Pirellulales</taxon>
        <taxon>Pirellulaceae</taxon>
        <taxon>Blastopirellula</taxon>
    </lineage>
</organism>
<dbReference type="Gene3D" id="3.30.700.10">
    <property type="entry name" value="Glycoprotein, Type 4 Pilin"/>
    <property type="match status" value="1"/>
</dbReference>
<name>A3ZQ04_9BACT</name>
<dbReference type="AlphaFoldDB" id="A3ZQ04"/>
<dbReference type="HOGENOM" id="CLU_041661_0_0_0"/>
<dbReference type="InterPro" id="IPR027558">
    <property type="entry name" value="Pre_pil_HX9DG_C"/>
</dbReference>
<dbReference type="RefSeq" id="WP_002652466.1">
    <property type="nucleotide sequence ID" value="NZ_CH672376.1"/>
</dbReference>
<evidence type="ECO:0000313" key="4">
    <source>
        <dbReference type="EMBL" id="EAQ81277.1"/>
    </source>
</evidence>
<dbReference type="InterPro" id="IPR045584">
    <property type="entry name" value="Pilin-like"/>
</dbReference>
<dbReference type="OrthoDB" id="252302at2"/>
<dbReference type="PANTHER" id="PTHR30093">
    <property type="entry name" value="GENERAL SECRETION PATHWAY PROTEIN G"/>
    <property type="match status" value="1"/>
</dbReference>
<keyword evidence="2" id="KW-0812">Transmembrane</keyword>